<dbReference type="InParanoid" id="A0A067N982"/>
<evidence type="ECO:0000256" key="1">
    <source>
        <dbReference type="SAM" id="MobiDB-lite"/>
    </source>
</evidence>
<dbReference type="HOGENOM" id="CLU_1610491_0_0_1"/>
<name>A0A067N982_BOTB1</name>
<keyword evidence="2" id="KW-1133">Transmembrane helix</keyword>
<keyword evidence="2" id="KW-0472">Membrane</keyword>
<keyword evidence="2" id="KW-0812">Transmembrane</keyword>
<keyword evidence="4" id="KW-1185">Reference proteome</keyword>
<dbReference type="AlphaFoldDB" id="A0A067N982"/>
<feature type="compositionally biased region" description="Basic and acidic residues" evidence="1">
    <location>
        <begin position="121"/>
        <end position="136"/>
    </location>
</feature>
<accession>A0A067N982</accession>
<dbReference type="Proteomes" id="UP000027195">
    <property type="component" value="Unassembled WGS sequence"/>
</dbReference>
<dbReference type="EMBL" id="KL198018">
    <property type="protein sequence ID" value="KDQ20306.1"/>
    <property type="molecule type" value="Genomic_DNA"/>
</dbReference>
<protein>
    <submittedName>
        <fullName evidence="3">Uncharacterized protein</fullName>
    </submittedName>
</protein>
<feature type="transmembrane region" description="Helical" evidence="2">
    <location>
        <begin position="42"/>
        <end position="65"/>
    </location>
</feature>
<proteinExistence type="predicted"/>
<evidence type="ECO:0000256" key="2">
    <source>
        <dbReference type="SAM" id="Phobius"/>
    </source>
</evidence>
<sequence>MPPLFARDVDGGCSQAQCATAAPNAGTTDGNTVVADLPDHIMYAWVGALIAIITALMAIIAWLVLVKKWRLPNPFHCIRRKPRAASKPAVAPDVLPTKRESVELGVVDVPGHGENFTPNDESEKQKQLTDTSHPDVVRIPSLRETSPGDPKVAVNPNPPHPPGVS</sequence>
<organism evidence="3 4">
    <name type="scientific">Botryobasidium botryosum (strain FD-172 SS1)</name>
    <dbReference type="NCBI Taxonomy" id="930990"/>
    <lineage>
        <taxon>Eukaryota</taxon>
        <taxon>Fungi</taxon>
        <taxon>Dikarya</taxon>
        <taxon>Basidiomycota</taxon>
        <taxon>Agaricomycotina</taxon>
        <taxon>Agaricomycetes</taxon>
        <taxon>Cantharellales</taxon>
        <taxon>Botryobasidiaceae</taxon>
        <taxon>Botryobasidium</taxon>
    </lineage>
</organism>
<reference evidence="4" key="1">
    <citation type="journal article" date="2014" name="Proc. Natl. Acad. Sci. U.S.A.">
        <title>Extensive sampling of basidiomycete genomes demonstrates inadequacy of the white-rot/brown-rot paradigm for wood decay fungi.</title>
        <authorList>
            <person name="Riley R."/>
            <person name="Salamov A.A."/>
            <person name="Brown D.W."/>
            <person name="Nagy L.G."/>
            <person name="Floudas D."/>
            <person name="Held B.W."/>
            <person name="Levasseur A."/>
            <person name="Lombard V."/>
            <person name="Morin E."/>
            <person name="Otillar R."/>
            <person name="Lindquist E.A."/>
            <person name="Sun H."/>
            <person name="LaButti K.M."/>
            <person name="Schmutz J."/>
            <person name="Jabbour D."/>
            <person name="Luo H."/>
            <person name="Baker S.E."/>
            <person name="Pisabarro A.G."/>
            <person name="Walton J.D."/>
            <person name="Blanchette R.A."/>
            <person name="Henrissat B."/>
            <person name="Martin F."/>
            <person name="Cullen D."/>
            <person name="Hibbett D.S."/>
            <person name="Grigoriev I.V."/>
        </authorList>
    </citation>
    <scope>NUCLEOTIDE SEQUENCE [LARGE SCALE GENOMIC DNA]</scope>
    <source>
        <strain evidence="4">FD-172 SS1</strain>
    </source>
</reference>
<feature type="compositionally biased region" description="Pro residues" evidence="1">
    <location>
        <begin position="156"/>
        <end position="165"/>
    </location>
</feature>
<evidence type="ECO:0000313" key="4">
    <source>
        <dbReference type="Proteomes" id="UP000027195"/>
    </source>
</evidence>
<gene>
    <name evidence="3" type="ORF">BOTBODRAFT_51620</name>
</gene>
<evidence type="ECO:0000313" key="3">
    <source>
        <dbReference type="EMBL" id="KDQ20306.1"/>
    </source>
</evidence>
<feature type="region of interest" description="Disordered" evidence="1">
    <location>
        <begin position="102"/>
        <end position="165"/>
    </location>
</feature>